<dbReference type="PROSITE" id="PS50158">
    <property type="entry name" value="ZF_CCHC"/>
    <property type="match status" value="1"/>
</dbReference>
<dbReference type="EC" id="2.7.7.49" evidence="4"/>
<dbReference type="SUPFAM" id="SSF57756">
    <property type="entry name" value="Retrovirus zinc finger-like domains"/>
    <property type="match status" value="1"/>
</dbReference>
<dbReference type="Gene3D" id="4.10.60.10">
    <property type="entry name" value="Zinc finger, CCHC-type"/>
    <property type="match status" value="1"/>
</dbReference>
<keyword evidence="4" id="KW-0695">RNA-directed DNA polymerase</keyword>
<dbReference type="AlphaFoldDB" id="A0A9K3IDI4"/>
<dbReference type="PANTHER" id="PTHR35317:SF35">
    <property type="entry name" value="DUF4219 DOMAIN-CONTAINING PROTEIN"/>
    <property type="match status" value="1"/>
</dbReference>
<evidence type="ECO:0000313" key="5">
    <source>
        <dbReference type="Proteomes" id="UP000215914"/>
    </source>
</evidence>
<evidence type="ECO:0000256" key="1">
    <source>
        <dbReference type="PROSITE-ProRule" id="PRU00047"/>
    </source>
</evidence>
<evidence type="ECO:0000313" key="4">
    <source>
        <dbReference type="EMBL" id="KAF5794742.1"/>
    </source>
</evidence>
<keyword evidence="1" id="KW-0863">Zinc-finger</keyword>
<feature type="compositionally biased region" description="Basic residues" evidence="2">
    <location>
        <begin position="232"/>
        <end position="244"/>
    </location>
</feature>
<proteinExistence type="predicted"/>
<comment type="caution">
    <text evidence="4">The sequence shown here is derived from an EMBL/GenBank/DDBJ whole genome shotgun (WGS) entry which is preliminary data.</text>
</comment>
<dbReference type="GO" id="GO:0003676">
    <property type="term" value="F:nucleic acid binding"/>
    <property type="evidence" value="ECO:0007669"/>
    <property type="project" value="InterPro"/>
</dbReference>
<dbReference type="GO" id="GO:0003964">
    <property type="term" value="F:RNA-directed DNA polymerase activity"/>
    <property type="evidence" value="ECO:0007669"/>
    <property type="project" value="UniProtKB-KW"/>
</dbReference>
<dbReference type="EMBL" id="MNCJ02000323">
    <property type="protein sequence ID" value="KAF5794742.1"/>
    <property type="molecule type" value="Genomic_DNA"/>
</dbReference>
<keyword evidence="5" id="KW-1185">Reference proteome</keyword>
<name>A0A9K3IDI4_HELAN</name>
<protein>
    <submittedName>
        <fullName evidence="4">RNA-directed DNA polymerase</fullName>
        <ecNumber evidence="4">2.7.7.49</ecNumber>
    </submittedName>
</protein>
<evidence type="ECO:0000256" key="2">
    <source>
        <dbReference type="SAM" id="MobiDB-lite"/>
    </source>
</evidence>
<reference evidence="4" key="2">
    <citation type="submission" date="2020-06" db="EMBL/GenBank/DDBJ databases">
        <title>Helianthus annuus Genome sequencing and assembly Release 2.</title>
        <authorList>
            <person name="Gouzy J."/>
            <person name="Langlade N."/>
            <person name="Munos S."/>
        </authorList>
    </citation>
    <scope>NUCLEOTIDE SEQUENCE</scope>
    <source>
        <tissue evidence="4">Leaves</tissue>
    </source>
</reference>
<evidence type="ECO:0000259" key="3">
    <source>
        <dbReference type="PROSITE" id="PS50158"/>
    </source>
</evidence>
<keyword evidence="1" id="KW-0479">Metal-binding</keyword>
<dbReference type="Gramene" id="mRNA:HanXRQr2_Chr08g0331581">
    <property type="protein sequence ID" value="CDS:HanXRQr2_Chr08g0331581.1"/>
    <property type="gene ID" value="HanXRQr2_Chr08g0331581"/>
</dbReference>
<accession>A0A9K3IDI4</accession>
<dbReference type="InterPro" id="IPR036875">
    <property type="entry name" value="Znf_CCHC_sf"/>
</dbReference>
<dbReference type="GO" id="GO:0008270">
    <property type="term" value="F:zinc ion binding"/>
    <property type="evidence" value="ECO:0007669"/>
    <property type="project" value="UniProtKB-KW"/>
</dbReference>
<gene>
    <name evidence="4" type="ORF">HanXRQr2_Chr08g0331581</name>
</gene>
<feature type="domain" description="CCHC-type" evidence="3">
    <location>
        <begin position="255"/>
        <end position="268"/>
    </location>
</feature>
<keyword evidence="4" id="KW-0548">Nucleotidyltransferase</keyword>
<keyword evidence="1" id="KW-0862">Zinc</keyword>
<dbReference type="Proteomes" id="UP000215914">
    <property type="component" value="Unassembled WGS sequence"/>
</dbReference>
<sequence length="300" mass="34336">MADQTSTLPTAPTPIPVFKGEGYEHWNIRMKTMLKSRDIWDLVDAGVDDKETDVAKLKNLKKRDAHAMALIQQAVHDTLFSRIASASSAKESWEILKLEFQGDNQVKGVKLQGLRRDFENLSMKEGELVGDYFSRVMAIVSQKRSYGEELTDQAIVEKVLRSLTSKFDYVVPSIEVAYDLSKLSPIKLMGSLQSQKQRMMSRVNDKTEKTEEHALLVIQEFSRSQNTNGSHGRGRGFARGRGRGRTLDRSRVPQCYVCKKYGHISTDCWYNQEPQVNVTETNEKEETSEDQHLFMAFYRR</sequence>
<keyword evidence="4" id="KW-0808">Transferase</keyword>
<dbReference type="PANTHER" id="PTHR35317">
    <property type="entry name" value="OS04G0629600 PROTEIN"/>
    <property type="match status" value="1"/>
</dbReference>
<organism evidence="4 5">
    <name type="scientific">Helianthus annuus</name>
    <name type="common">Common sunflower</name>
    <dbReference type="NCBI Taxonomy" id="4232"/>
    <lineage>
        <taxon>Eukaryota</taxon>
        <taxon>Viridiplantae</taxon>
        <taxon>Streptophyta</taxon>
        <taxon>Embryophyta</taxon>
        <taxon>Tracheophyta</taxon>
        <taxon>Spermatophyta</taxon>
        <taxon>Magnoliopsida</taxon>
        <taxon>eudicotyledons</taxon>
        <taxon>Gunneridae</taxon>
        <taxon>Pentapetalae</taxon>
        <taxon>asterids</taxon>
        <taxon>campanulids</taxon>
        <taxon>Asterales</taxon>
        <taxon>Asteraceae</taxon>
        <taxon>Asteroideae</taxon>
        <taxon>Heliantheae alliance</taxon>
        <taxon>Heliantheae</taxon>
        <taxon>Helianthus</taxon>
    </lineage>
</organism>
<feature type="region of interest" description="Disordered" evidence="2">
    <location>
        <begin position="225"/>
        <end position="245"/>
    </location>
</feature>
<dbReference type="InterPro" id="IPR001878">
    <property type="entry name" value="Znf_CCHC"/>
</dbReference>
<dbReference type="Pfam" id="PF14223">
    <property type="entry name" value="Retrotran_gag_2"/>
    <property type="match status" value="1"/>
</dbReference>
<reference evidence="4" key="1">
    <citation type="journal article" date="2017" name="Nature">
        <title>The sunflower genome provides insights into oil metabolism, flowering and Asterid evolution.</title>
        <authorList>
            <person name="Badouin H."/>
            <person name="Gouzy J."/>
            <person name="Grassa C.J."/>
            <person name="Murat F."/>
            <person name="Staton S.E."/>
            <person name="Cottret L."/>
            <person name="Lelandais-Briere C."/>
            <person name="Owens G.L."/>
            <person name="Carrere S."/>
            <person name="Mayjonade B."/>
            <person name="Legrand L."/>
            <person name="Gill N."/>
            <person name="Kane N.C."/>
            <person name="Bowers J.E."/>
            <person name="Hubner S."/>
            <person name="Bellec A."/>
            <person name="Berard A."/>
            <person name="Berges H."/>
            <person name="Blanchet N."/>
            <person name="Boniface M.C."/>
            <person name="Brunel D."/>
            <person name="Catrice O."/>
            <person name="Chaidir N."/>
            <person name="Claudel C."/>
            <person name="Donnadieu C."/>
            <person name="Faraut T."/>
            <person name="Fievet G."/>
            <person name="Helmstetter N."/>
            <person name="King M."/>
            <person name="Knapp S.J."/>
            <person name="Lai Z."/>
            <person name="Le Paslier M.C."/>
            <person name="Lippi Y."/>
            <person name="Lorenzon L."/>
            <person name="Mandel J.R."/>
            <person name="Marage G."/>
            <person name="Marchand G."/>
            <person name="Marquand E."/>
            <person name="Bret-Mestries E."/>
            <person name="Morien E."/>
            <person name="Nambeesan S."/>
            <person name="Nguyen T."/>
            <person name="Pegot-Espagnet P."/>
            <person name="Pouilly N."/>
            <person name="Raftis F."/>
            <person name="Sallet E."/>
            <person name="Schiex T."/>
            <person name="Thomas J."/>
            <person name="Vandecasteele C."/>
            <person name="Vares D."/>
            <person name="Vear F."/>
            <person name="Vautrin S."/>
            <person name="Crespi M."/>
            <person name="Mangin B."/>
            <person name="Burke J.M."/>
            <person name="Salse J."/>
            <person name="Munos S."/>
            <person name="Vincourt P."/>
            <person name="Rieseberg L.H."/>
            <person name="Langlade N.B."/>
        </authorList>
    </citation>
    <scope>NUCLEOTIDE SEQUENCE</scope>
    <source>
        <tissue evidence="4">Leaves</tissue>
    </source>
</reference>